<dbReference type="AlphaFoldDB" id="A0A212K7B6"/>
<dbReference type="InterPro" id="IPR043428">
    <property type="entry name" value="LivM-like"/>
</dbReference>
<dbReference type="GO" id="GO:0015658">
    <property type="term" value="F:branched-chain amino acid transmembrane transporter activity"/>
    <property type="evidence" value="ECO:0007669"/>
    <property type="project" value="InterPro"/>
</dbReference>
<dbReference type="CDD" id="cd06581">
    <property type="entry name" value="TM_PBP1_LivM_like"/>
    <property type="match status" value="1"/>
</dbReference>
<feature type="transmembrane region" description="Helical" evidence="9">
    <location>
        <begin position="272"/>
        <end position="293"/>
    </location>
</feature>
<protein>
    <submittedName>
        <fullName evidence="10">Branched-chain amino acid transport system permease protein LivM</fullName>
    </submittedName>
</protein>
<keyword evidence="6 9" id="KW-1133">Transmembrane helix</keyword>
<evidence type="ECO:0000256" key="2">
    <source>
        <dbReference type="ARBA" id="ARBA00022448"/>
    </source>
</evidence>
<name>A0A212K7B6_9PROT</name>
<dbReference type="GO" id="GO:0005886">
    <property type="term" value="C:plasma membrane"/>
    <property type="evidence" value="ECO:0007669"/>
    <property type="project" value="UniProtKB-SubCell"/>
</dbReference>
<feature type="transmembrane region" description="Helical" evidence="9">
    <location>
        <begin position="593"/>
        <end position="613"/>
    </location>
</feature>
<gene>
    <name evidence="10" type="ORF">KL86APRO_12262</name>
</gene>
<feature type="transmembrane region" description="Helical" evidence="9">
    <location>
        <begin position="469"/>
        <end position="490"/>
    </location>
</feature>
<feature type="transmembrane region" description="Helical" evidence="9">
    <location>
        <begin position="327"/>
        <end position="348"/>
    </location>
</feature>
<dbReference type="Pfam" id="PF02653">
    <property type="entry name" value="BPD_transp_2"/>
    <property type="match status" value="2"/>
</dbReference>
<evidence type="ECO:0000256" key="4">
    <source>
        <dbReference type="ARBA" id="ARBA00022692"/>
    </source>
</evidence>
<feature type="transmembrane region" description="Helical" evidence="9">
    <location>
        <begin position="159"/>
        <end position="176"/>
    </location>
</feature>
<feature type="transmembrane region" description="Helical" evidence="9">
    <location>
        <begin position="76"/>
        <end position="100"/>
    </location>
</feature>
<feature type="transmembrane region" description="Helical" evidence="9">
    <location>
        <begin position="355"/>
        <end position="376"/>
    </location>
</feature>
<dbReference type="PANTHER" id="PTHR11795:SF442">
    <property type="entry name" value="ABC TRANSPORTER ATP-BINDING PROTEIN"/>
    <property type="match status" value="1"/>
</dbReference>
<feature type="transmembrane region" description="Helical" evidence="9">
    <location>
        <begin position="238"/>
        <end position="260"/>
    </location>
</feature>
<feature type="transmembrane region" description="Helical" evidence="9">
    <location>
        <begin position="396"/>
        <end position="419"/>
    </location>
</feature>
<feature type="transmembrane region" description="Helical" evidence="9">
    <location>
        <begin position="426"/>
        <end position="447"/>
    </location>
</feature>
<dbReference type="PANTHER" id="PTHR11795">
    <property type="entry name" value="BRANCHED-CHAIN AMINO ACID TRANSPORT SYSTEM PERMEASE PROTEIN LIVH"/>
    <property type="match status" value="1"/>
</dbReference>
<keyword evidence="2" id="KW-0813">Transport</keyword>
<dbReference type="InterPro" id="IPR001851">
    <property type="entry name" value="ABC_transp_permease"/>
</dbReference>
<comment type="subcellular location">
    <subcellularLocation>
        <location evidence="1">Cell membrane</location>
        <topology evidence="1">Multi-pass membrane protein</topology>
    </subcellularLocation>
</comment>
<evidence type="ECO:0000256" key="1">
    <source>
        <dbReference type="ARBA" id="ARBA00004651"/>
    </source>
</evidence>
<accession>A0A212K7B6</accession>
<evidence type="ECO:0000256" key="7">
    <source>
        <dbReference type="ARBA" id="ARBA00023136"/>
    </source>
</evidence>
<feature type="transmembrane region" description="Helical" evidence="9">
    <location>
        <begin position="560"/>
        <end position="581"/>
    </location>
</feature>
<keyword evidence="3" id="KW-1003">Cell membrane</keyword>
<dbReference type="GO" id="GO:0006865">
    <property type="term" value="P:amino acid transport"/>
    <property type="evidence" value="ECO:0007669"/>
    <property type="project" value="UniProtKB-KW"/>
</dbReference>
<evidence type="ECO:0000256" key="5">
    <source>
        <dbReference type="ARBA" id="ARBA00022970"/>
    </source>
</evidence>
<comment type="similarity">
    <text evidence="8">Belongs to the binding-protein-dependent transport system permease family. LivHM subfamily.</text>
</comment>
<evidence type="ECO:0000313" key="10">
    <source>
        <dbReference type="EMBL" id="SBW07601.1"/>
    </source>
</evidence>
<sequence>MAPKRPRLFGFLRRGGMDFIVIQALNGLAGASSLFLVAAGLSLIFGVSRVVNFAHGTVFMIGAYVAWTLIDRLGVNFWLAAPLAALATAGLGGLIEILVLRRLYGRHELLPLLATFALVLIAHDAVPLIWGAQDVIGPRAPGLTGAVTVMGRRLPAYDLFLIGVAAAMMAALWLLLHRTRFGRVVRAATDDPEMAAALGIRQDRLFTSVFMLGCGLAGLGGALRLPRETLHHSLDTQVIVSAFVVVVIGGMGSIGGAFVASGIVGVVSAFGIVVWPQGTLAMLFVIMAAVLVVRPRGLFGAPTQQEAHRPLLLPSPPLGGYPRRAKLAVAGSAAALAGFGLVASPFALDVATQVLIAVLFAASLHLLIGWAGLISFGHAALFGLGAYGAALLGQSLPLGFAIAGGAAAAALGAAAFGALVRRMKGVYLAMLTLAFSQLLFAAAFQWVELTGGDNGILGLWPDPPWDTAGGWYALTLALALLAMLALARLYRTPFAYILRAAQGAEARARADALPVDATRVQAFAVSGAVAGLAGALLVFLKGSAFPSLFAVPQSVDGLVMVLLGGVAHPLGPVAGAAAYSLGVTVIATLTPAWHMIVGALILVLTQALPGGLLRREEGP</sequence>
<evidence type="ECO:0000256" key="8">
    <source>
        <dbReference type="ARBA" id="ARBA00037998"/>
    </source>
</evidence>
<organism evidence="10">
    <name type="scientific">uncultured Alphaproteobacteria bacterium</name>
    <dbReference type="NCBI Taxonomy" id="91750"/>
    <lineage>
        <taxon>Bacteria</taxon>
        <taxon>Pseudomonadati</taxon>
        <taxon>Pseudomonadota</taxon>
        <taxon>Alphaproteobacteria</taxon>
        <taxon>environmental samples</taxon>
    </lineage>
</organism>
<keyword evidence="4 9" id="KW-0812">Transmembrane</keyword>
<reference evidence="10" key="1">
    <citation type="submission" date="2016-04" db="EMBL/GenBank/DDBJ databases">
        <authorList>
            <person name="Evans L.H."/>
            <person name="Alamgir A."/>
            <person name="Owens N."/>
            <person name="Weber N.D."/>
            <person name="Virtaneva K."/>
            <person name="Barbian K."/>
            <person name="Babar A."/>
            <person name="Rosenke K."/>
        </authorList>
    </citation>
    <scope>NUCLEOTIDE SEQUENCE</scope>
    <source>
        <strain evidence="10">86</strain>
    </source>
</reference>
<dbReference type="CDD" id="cd06582">
    <property type="entry name" value="TM_PBP1_LivH_like"/>
    <property type="match status" value="1"/>
</dbReference>
<evidence type="ECO:0000256" key="3">
    <source>
        <dbReference type="ARBA" id="ARBA00022475"/>
    </source>
</evidence>
<evidence type="ECO:0000256" key="6">
    <source>
        <dbReference type="ARBA" id="ARBA00022989"/>
    </source>
</evidence>
<dbReference type="InterPro" id="IPR052157">
    <property type="entry name" value="BCAA_transport_permease"/>
</dbReference>
<feature type="transmembrane region" description="Helical" evidence="9">
    <location>
        <begin position="112"/>
        <end position="132"/>
    </location>
</feature>
<feature type="transmembrane region" description="Helical" evidence="9">
    <location>
        <begin position="50"/>
        <end position="70"/>
    </location>
</feature>
<dbReference type="EMBL" id="FLUO01000001">
    <property type="protein sequence ID" value="SBW07601.1"/>
    <property type="molecule type" value="Genomic_DNA"/>
</dbReference>
<proteinExistence type="inferred from homology"/>
<evidence type="ECO:0000256" key="9">
    <source>
        <dbReference type="SAM" id="Phobius"/>
    </source>
</evidence>
<feature type="transmembrane region" description="Helical" evidence="9">
    <location>
        <begin position="20"/>
        <end position="43"/>
    </location>
</feature>
<feature type="transmembrane region" description="Helical" evidence="9">
    <location>
        <begin position="205"/>
        <end position="226"/>
    </location>
</feature>
<keyword evidence="7 9" id="KW-0472">Membrane</keyword>
<keyword evidence="5" id="KW-0029">Amino-acid transport</keyword>
<feature type="transmembrane region" description="Helical" evidence="9">
    <location>
        <begin position="522"/>
        <end position="540"/>
    </location>
</feature>